<comment type="caution">
    <text evidence="3">The sequence shown here is derived from an EMBL/GenBank/DDBJ whole genome shotgun (WGS) entry which is preliminary data.</text>
</comment>
<sequence>MNNTVTTSNALLASLAIIKANWDESQGTYIDNFLPFFLDAVRTSVSDDIEMQSLHDSIHDRFGMQIPLGVLTTLSKRAARQNYGRRENGLFIRDPKKIDTLPSLDLQKSDYLRKQSALVNELMAFTLDKFKTIFTETEAEDALLAHVEEYSTSILGSFVRGDQYPAKSDHTENPDIDYIVNSFISHVVKSLPESFAHLEAVVKGSMLAVSLYLPDASEIGRGFDRTTLYLDTPLIVRALGFEGTQAKSVIDDLLTLCRSTGAEISCFEHNVDEVKGILNRASRNLGGLAGVRSQRRQTDIHFESVGTTSSDILLLTQSLEDNIAKLDIRIAEKPVVSSSLTIDELELERQMDEEMGYSSRDALLNDLDSLTAIHRLRNGRSNAHLETCRAILVTSNGRLARIGQAFFVRGGDHQWPVAITDHHLTTLVWLKKPHAAPDLPRRQILADCFAALEPGKRLWERYLVEIDRLGIAGKASESDLMILRYSTEAERGLMERTLGNPANVNSESVTEILEKAKAELAKPSLEARDNAMASELEAREELLGTREILRDKERRIAQELISRTEMKDKSVTLNQRINDLENSEKKRKSLAKKRADRQASRIYYSALVTFGAFILTSVLTLFPIVHPFFPNWLIASGPLCLAVSTAGGLATLYFGGSIKGSAKFVRSWVANRLEKKYLRQLGF</sequence>
<evidence type="ECO:0000313" key="3">
    <source>
        <dbReference type="EMBL" id="PYI39506.1"/>
    </source>
</evidence>
<keyword evidence="2" id="KW-0472">Membrane</keyword>
<evidence type="ECO:0000256" key="2">
    <source>
        <dbReference type="SAM" id="Phobius"/>
    </source>
</evidence>
<feature type="transmembrane region" description="Helical" evidence="2">
    <location>
        <begin position="632"/>
        <end position="654"/>
    </location>
</feature>
<dbReference type="Proteomes" id="UP000247980">
    <property type="component" value="Unassembled WGS sequence"/>
</dbReference>
<feature type="coiled-coil region" evidence="1">
    <location>
        <begin position="563"/>
        <end position="593"/>
    </location>
</feature>
<evidence type="ECO:0000256" key="1">
    <source>
        <dbReference type="SAM" id="Coils"/>
    </source>
</evidence>
<protein>
    <submittedName>
        <fullName evidence="3">Uncharacterized protein</fullName>
    </submittedName>
</protein>
<dbReference type="AlphaFoldDB" id="A0A2V5JMT1"/>
<organism evidence="3 4">
    <name type="scientific">Arthrobacter psychrolactophilus</name>
    <dbReference type="NCBI Taxonomy" id="92442"/>
    <lineage>
        <taxon>Bacteria</taxon>
        <taxon>Bacillati</taxon>
        <taxon>Actinomycetota</taxon>
        <taxon>Actinomycetes</taxon>
        <taxon>Micrococcales</taxon>
        <taxon>Micrococcaceae</taxon>
        <taxon>Arthrobacter</taxon>
    </lineage>
</organism>
<feature type="transmembrane region" description="Helical" evidence="2">
    <location>
        <begin position="602"/>
        <end position="626"/>
    </location>
</feature>
<evidence type="ECO:0000313" key="4">
    <source>
        <dbReference type="Proteomes" id="UP000247980"/>
    </source>
</evidence>
<keyword evidence="2" id="KW-0812">Transmembrane</keyword>
<keyword evidence="4" id="KW-1185">Reference proteome</keyword>
<proteinExistence type="predicted"/>
<accession>A0A2V5JMT1</accession>
<gene>
    <name evidence="3" type="ORF">CVS30_06050</name>
</gene>
<keyword evidence="2" id="KW-1133">Transmembrane helix</keyword>
<keyword evidence="1" id="KW-0175">Coiled coil</keyword>
<dbReference type="EMBL" id="QJVC01000003">
    <property type="protein sequence ID" value="PYI39506.1"/>
    <property type="molecule type" value="Genomic_DNA"/>
</dbReference>
<name>A0A2V5JMT1_9MICC</name>
<reference evidence="3 4" key="1">
    <citation type="submission" date="2018-05" db="EMBL/GenBank/DDBJ databases">
        <title>Genetic diversity of glacier-inhabiting Cryobacterium bacteria in China and description of Cryobacterium mengkeensis sp. nov. and Arthrobacter glacialis sp. nov.</title>
        <authorList>
            <person name="Liu Q."/>
            <person name="Xin Y.-H."/>
        </authorList>
    </citation>
    <scope>NUCLEOTIDE SEQUENCE [LARGE SCALE GENOMIC DNA]</scope>
    <source>
        <strain evidence="3 4">B7</strain>
    </source>
</reference>